<dbReference type="AlphaFoldDB" id="C7LYR6"/>
<evidence type="ECO:0000313" key="1">
    <source>
        <dbReference type="EMBL" id="ACU53874.1"/>
    </source>
</evidence>
<dbReference type="OrthoDB" id="3429702at2"/>
<dbReference type="eggNOG" id="ENOG5033JSG">
    <property type="taxonomic scope" value="Bacteria"/>
</dbReference>
<dbReference type="HOGENOM" id="CLU_190791_0_0_11"/>
<dbReference type="KEGG" id="afo:Afer_0934"/>
<reference evidence="1 2" key="1">
    <citation type="journal article" date="2009" name="Stand. Genomic Sci.">
        <title>Complete genome sequence of Acidimicrobium ferrooxidans type strain (ICP).</title>
        <authorList>
            <person name="Clum A."/>
            <person name="Nolan M."/>
            <person name="Lang E."/>
            <person name="Glavina Del Rio T."/>
            <person name="Tice H."/>
            <person name="Copeland A."/>
            <person name="Cheng J.F."/>
            <person name="Lucas S."/>
            <person name="Chen F."/>
            <person name="Bruce D."/>
            <person name="Goodwin L."/>
            <person name="Pitluck S."/>
            <person name="Ivanova N."/>
            <person name="Mavrommatis K."/>
            <person name="Mikhailova N."/>
            <person name="Pati A."/>
            <person name="Chen A."/>
            <person name="Palaniappan K."/>
            <person name="Goker M."/>
            <person name="Spring S."/>
            <person name="Land M."/>
            <person name="Hauser L."/>
            <person name="Chang Y.J."/>
            <person name="Jeffries C.C."/>
            <person name="Chain P."/>
            <person name="Bristow J."/>
            <person name="Eisen J.A."/>
            <person name="Markowitz V."/>
            <person name="Hugenholtz P."/>
            <person name="Kyrpides N.C."/>
            <person name="Klenk H.P."/>
            <person name="Lapidus A."/>
        </authorList>
    </citation>
    <scope>NUCLEOTIDE SEQUENCE [LARGE SCALE GENOMIC DNA]</scope>
    <source>
        <strain evidence="2">DSM 10331 / JCM 15462 / NBRC 103882 / ICP</strain>
    </source>
</reference>
<protein>
    <submittedName>
        <fullName evidence="1">Uncharacterized protein</fullName>
    </submittedName>
</protein>
<keyword evidence="2" id="KW-1185">Reference proteome</keyword>
<dbReference type="RefSeq" id="WP_015798363.1">
    <property type="nucleotide sequence ID" value="NC_013124.1"/>
</dbReference>
<organism evidence="1 2">
    <name type="scientific">Acidimicrobium ferrooxidans (strain DSM 10331 / JCM 15462 / NBRC 103882 / ICP)</name>
    <dbReference type="NCBI Taxonomy" id="525909"/>
    <lineage>
        <taxon>Bacteria</taxon>
        <taxon>Bacillati</taxon>
        <taxon>Actinomycetota</taxon>
        <taxon>Acidimicrobiia</taxon>
        <taxon>Acidimicrobiales</taxon>
        <taxon>Acidimicrobiaceae</taxon>
        <taxon>Acidimicrobium</taxon>
    </lineage>
</organism>
<dbReference type="Proteomes" id="UP000000771">
    <property type="component" value="Chromosome"/>
</dbReference>
<sequence>MTRRYRCTNCGNVTRFDVTMSVRARSYFHYSIAGELSVEDTEELSRVVEEVSCRWCGTSRFVEVLEATPATVERT</sequence>
<gene>
    <name evidence="1" type="ordered locus">Afer_0934</name>
</gene>
<accession>C7LYR6</accession>
<dbReference type="EMBL" id="CP001631">
    <property type="protein sequence ID" value="ACU53874.1"/>
    <property type="molecule type" value="Genomic_DNA"/>
</dbReference>
<evidence type="ECO:0000313" key="2">
    <source>
        <dbReference type="Proteomes" id="UP000000771"/>
    </source>
</evidence>
<name>C7LYR6_ACIFD</name>
<proteinExistence type="predicted"/>